<feature type="compositionally biased region" description="Basic residues" evidence="1">
    <location>
        <begin position="11"/>
        <end position="27"/>
    </location>
</feature>
<sequence>MEKKKRVSEGRRKKGALQKKKKKRKKKALDAKNGGRIERRHPIGGIRCKPVPGAVYNHHHHHHVQCKTARGESANSETHATTI</sequence>
<feature type="compositionally biased region" description="Polar residues" evidence="1">
    <location>
        <begin position="73"/>
        <end position="83"/>
    </location>
</feature>
<accession>A0A6V7LIY8</accession>
<organism evidence="2">
    <name type="scientific">Bracon brevicornis</name>
    <dbReference type="NCBI Taxonomy" id="1563983"/>
    <lineage>
        <taxon>Eukaryota</taxon>
        <taxon>Metazoa</taxon>
        <taxon>Ecdysozoa</taxon>
        <taxon>Arthropoda</taxon>
        <taxon>Hexapoda</taxon>
        <taxon>Insecta</taxon>
        <taxon>Pterygota</taxon>
        <taxon>Neoptera</taxon>
        <taxon>Endopterygota</taxon>
        <taxon>Hymenoptera</taxon>
        <taxon>Apocrita</taxon>
        <taxon>Ichneumonoidea</taxon>
        <taxon>Braconidae</taxon>
        <taxon>Braconinae</taxon>
        <taxon>Bracon</taxon>
    </lineage>
</organism>
<reference evidence="2" key="1">
    <citation type="submission" date="2020-07" db="EMBL/GenBank/DDBJ databases">
        <authorList>
            <person name="Ferguson B K."/>
        </authorList>
    </citation>
    <scope>NUCLEOTIDE SEQUENCE</scope>
    <source>
        <strain evidence="2">L06</strain>
    </source>
</reference>
<feature type="region of interest" description="Disordered" evidence="1">
    <location>
        <begin position="59"/>
        <end position="83"/>
    </location>
</feature>
<gene>
    <name evidence="2" type="ORF">BBRV_LOCUS105834</name>
</gene>
<protein>
    <submittedName>
        <fullName evidence="2">Uncharacterized protein</fullName>
    </submittedName>
</protein>
<evidence type="ECO:0000313" key="2">
    <source>
        <dbReference type="EMBL" id="CAD1575306.1"/>
    </source>
</evidence>
<proteinExistence type="predicted"/>
<feature type="compositionally biased region" description="Basic and acidic residues" evidence="1">
    <location>
        <begin position="1"/>
        <end position="10"/>
    </location>
</feature>
<name>A0A6V7LIY8_9HYME</name>
<dbReference type="AlphaFoldDB" id="A0A6V7LIY8"/>
<dbReference type="EMBL" id="CADCXW020000343">
    <property type="protein sequence ID" value="CAD1575306.1"/>
    <property type="molecule type" value="Genomic_DNA"/>
</dbReference>
<feature type="region of interest" description="Disordered" evidence="1">
    <location>
        <begin position="1"/>
        <end position="46"/>
    </location>
</feature>
<evidence type="ECO:0000256" key="1">
    <source>
        <dbReference type="SAM" id="MobiDB-lite"/>
    </source>
</evidence>
<feature type="compositionally biased region" description="Basic and acidic residues" evidence="1">
    <location>
        <begin position="28"/>
        <end position="41"/>
    </location>
</feature>